<feature type="domain" description="NmrA-like" evidence="1">
    <location>
        <begin position="2"/>
        <end position="143"/>
    </location>
</feature>
<name>A0A809S530_9BACT</name>
<dbReference type="InterPro" id="IPR051207">
    <property type="entry name" value="ComplexI_NDUFA9_subunit"/>
</dbReference>
<dbReference type="Pfam" id="PF05368">
    <property type="entry name" value="NmrA"/>
    <property type="match status" value="1"/>
</dbReference>
<dbReference type="Pfam" id="PF11066">
    <property type="entry name" value="DUF2867"/>
    <property type="match status" value="1"/>
</dbReference>
<dbReference type="GO" id="GO:0044877">
    <property type="term" value="F:protein-containing complex binding"/>
    <property type="evidence" value="ECO:0007669"/>
    <property type="project" value="TreeGrafter"/>
</dbReference>
<organism evidence="2 3">
    <name type="scientific">Candidatus Nitrosymbiomonas proteolyticus</name>
    <dbReference type="NCBI Taxonomy" id="2608984"/>
    <lineage>
        <taxon>Bacteria</taxon>
        <taxon>Bacillati</taxon>
        <taxon>Armatimonadota</taxon>
        <taxon>Armatimonadota incertae sedis</taxon>
        <taxon>Candidatus Nitrosymbiomonas</taxon>
    </lineage>
</organism>
<dbReference type="InterPro" id="IPR008030">
    <property type="entry name" value="NmrA-like"/>
</dbReference>
<dbReference type="EMBL" id="AP021858">
    <property type="protein sequence ID" value="BBO23906.1"/>
    <property type="molecule type" value="Genomic_DNA"/>
</dbReference>
<sequence>MILLTGASGYVGGRLLTRLLDAGHSVRCLVRGARSVAGFGSSNCEVVQGDILELASLRAAMEGVDQAYYLVHSMAVGKGFEEQDRQCAANFARAAADAGVRRIIYLGGLSHDETGLSSHFRSRNEVGQILRSTGVPVVEFRASVIIGSGSLSFELMRSLVERLPAMVAPRWVQMPAQPIAIDDVLAYLVEAASLGGADSKTFEIGGSDVLSYREMMLEYAKLRGLKRWIVPVPVLTPRLSSLWLGLVTPVYARVGRKLIESVRHPSVVRSKEALQEFAVRPMGFVEALVLAMRNEDREFAETRWEDSFGSSTKSSRSGVRRFGNRLVDSRSVLIRCSPSAAFRPIREIGGRRGWYSADWLWNLRAAIDLLLGGVGKRRGRRHPSELRVGDFLDWWRVEGFEEDRLLLLSAEMKLPGRAWLQFEVVPVEEGSIIRQTAMFDPLGGAGLAYWYLVYPLHKLVFRGMLKGIQSRALGPSG</sequence>
<evidence type="ECO:0000313" key="2">
    <source>
        <dbReference type="EMBL" id="BBO23906.1"/>
    </source>
</evidence>
<dbReference type="PANTHER" id="PTHR12126:SF11">
    <property type="entry name" value="NADH DEHYDROGENASE [UBIQUINONE] 1 ALPHA SUBCOMPLEX SUBUNIT 9, MITOCHONDRIAL"/>
    <property type="match status" value="1"/>
</dbReference>
<dbReference type="KEGG" id="npy:NPRO_15010"/>
<evidence type="ECO:0000259" key="1">
    <source>
        <dbReference type="Pfam" id="PF05368"/>
    </source>
</evidence>
<dbReference type="SUPFAM" id="SSF55961">
    <property type="entry name" value="Bet v1-like"/>
    <property type="match status" value="1"/>
</dbReference>
<gene>
    <name evidence="2" type="ORF">NPRO_15010</name>
</gene>
<dbReference type="Proteomes" id="UP000662873">
    <property type="component" value="Chromosome"/>
</dbReference>
<dbReference type="PANTHER" id="PTHR12126">
    <property type="entry name" value="NADH-UBIQUINONE OXIDOREDUCTASE 39 KDA SUBUNIT-RELATED"/>
    <property type="match status" value="1"/>
</dbReference>
<reference evidence="2" key="1">
    <citation type="journal article" name="DNA Res.">
        <title>The physiological potential of anammox bacteria as revealed by their core genome structure.</title>
        <authorList>
            <person name="Okubo T."/>
            <person name="Toyoda A."/>
            <person name="Fukuhara K."/>
            <person name="Uchiyama I."/>
            <person name="Harigaya Y."/>
            <person name="Kuroiwa M."/>
            <person name="Suzuki T."/>
            <person name="Murakami Y."/>
            <person name="Suwa Y."/>
            <person name="Takami H."/>
        </authorList>
    </citation>
    <scope>NUCLEOTIDE SEQUENCE</scope>
    <source>
        <strain evidence="2">317325-2</strain>
    </source>
</reference>
<dbReference type="InterPro" id="IPR036291">
    <property type="entry name" value="NAD(P)-bd_dom_sf"/>
</dbReference>
<proteinExistence type="predicted"/>
<dbReference type="InterPro" id="IPR021295">
    <property type="entry name" value="DUF2867"/>
</dbReference>
<accession>A0A809S530</accession>
<dbReference type="AlphaFoldDB" id="A0A809S530"/>
<dbReference type="SUPFAM" id="SSF51735">
    <property type="entry name" value="NAD(P)-binding Rossmann-fold domains"/>
    <property type="match status" value="1"/>
</dbReference>
<dbReference type="Gene3D" id="3.40.50.720">
    <property type="entry name" value="NAD(P)-binding Rossmann-like Domain"/>
    <property type="match status" value="1"/>
</dbReference>
<protein>
    <submittedName>
        <fullName evidence="2">Epimerase</fullName>
    </submittedName>
</protein>
<evidence type="ECO:0000313" key="3">
    <source>
        <dbReference type="Proteomes" id="UP000662873"/>
    </source>
</evidence>